<dbReference type="Gene3D" id="2.30.40.10">
    <property type="entry name" value="Urease, subunit C, domain 1"/>
    <property type="match status" value="1"/>
</dbReference>
<reference evidence="3" key="1">
    <citation type="submission" date="2019-08" db="EMBL/GenBank/DDBJ databases">
        <authorList>
            <person name="Kucharzyk K."/>
            <person name="Murdoch R.W."/>
            <person name="Higgins S."/>
            <person name="Loffler F."/>
        </authorList>
    </citation>
    <scope>NUCLEOTIDE SEQUENCE</scope>
</reference>
<protein>
    <submittedName>
        <fullName evidence="3">5-methylthioadenosine/S-adenosylhomocysteine deaminase</fullName>
        <ecNumber evidence="3">3.5.4.28</ecNumber>
    </submittedName>
</protein>
<dbReference type="SUPFAM" id="SSF51556">
    <property type="entry name" value="Metallo-dependent hydrolases"/>
    <property type="match status" value="1"/>
</dbReference>
<gene>
    <name evidence="3" type="primary">mtaD_23</name>
    <name evidence="3" type="ORF">SDC9_168033</name>
</gene>
<dbReference type="GO" id="GO:0050270">
    <property type="term" value="F:S-adenosylhomocysteine deaminase activity"/>
    <property type="evidence" value="ECO:0007669"/>
    <property type="project" value="UniProtKB-EC"/>
</dbReference>
<dbReference type="InterPro" id="IPR006680">
    <property type="entry name" value="Amidohydro-rel"/>
</dbReference>
<dbReference type="PANTHER" id="PTHR43794">
    <property type="entry name" value="AMINOHYDROLASE SSNA-RELATED"/>
    <property type="match status" value="1"/>
</dbReference>
<proteinExistence type="predicted"/>
<evidence type="ECO:0000313" key="3">
    <source>
        <dbReference type="EMBL" id="MPN20654.1"/>
    </source>
</evidence>
<name>A0A645G999_9ZZZZ</name>
<dbReference type="Pfam" id="PF01979">
    <property type="entry name" value="Amidohydro_1"/>
    <property type="match status" value="1"/>
</dbReference>
<comment type="caution">
    <text evidence="3">The sequence shown here is derived from an EMBL/GenBank/DDBJ whole genome shotgun (WGS) entry which is preliminary data.</text>
</comment>
<dbReference type="EC" id="3.5.4.28" evidence="3"/>
<dbReference type="Gene3D" id="3.20.20.140">
    <property type="entry name" value="Metal-dependent hydrolases"/>
    <property type="match status" value="1"/>
</dbReference>
<evidence type="ECO:0000256" key="1">
    <source>
        <dbReference type="ARBA" id="ARBA00022801"/>
    </source>
</evidence>
<accession>A0A645G999</accession>
<dbReference type="SUPFAM" id="SSF51338">
    <property type="entry name" value="Composite domain of metallo-dependent hydrolases"/>
    <property type="match status" value="1"/>
</dbReference>
<dbReference type="EMBL" id="VSSQ01068467">
    <property type="protein sequence ID" value="MPN20654.1"/>
    <property type="molecule type" value="Genomic_DNA"/>
</dbReference>
<dbReference type="InterPro" id="IPR032466">
    <property type="entry name" value="Metal_Hydrolase"/>
</dbReference>
<dbReference type="PANTHER" id="PTHR43794:SF11">
    <property type="entry name" value="AMIDOHYDROLASE-RELATED DOMAIN-CONTAINING PROTEIN"/>
    <property type="match status" value="1"/>
</dbReference>
<dbReference type="AlphaFoldDB" id="A0A645G999"/>
<dbReference type="InterPro" id="IPR050287">
    <property type="entry name" value="MTA/SAH_deaminase"/>
</dbReference>
<feature type="domain" description="Amidohydrolase-related" evidence="2">
    <location>
        <begin position="9"/>
        <end position="201"/>
    </location>
</feature>
<keyword evidence="1 3" id="KW-0378">Hydrolase</keyword>
<organism evidence="3">
    <name type="scientific">bioreactor metagenome</name>
    <dbReference type="NCBI Taxonomy" id="1076179"/>
    <lineage>
        <taxon>unclassified sequences</taxon>
        <taxon>metagenomes</taxon>
        <taxon>ecological metagenomes</taxon>
    </lineage>
</organism>
<evidence type="ECO:0000259" key="2">
    <source>
        <dbReference type="Pfam" id="PF01979"/>
    </source>
</evidence>
<sequence length="229" mass="25175">MVQQLKQPFYTHLNETAAEVESCVAHSGMRTIEYLDSLGLFNYGGGGYHCVHVSEREMDILQSRNMSVITCPGSNTKLASGVAPVYEYLRRGIPVAIGTDGPASNNCLDFFREMFLTTGLQKLSHGAEAVDAVDVLTMACKNGAYACGFSDCDCLAIGKQADLIMIDLHQPNMQPLNNIEKNIVYSGSKQNVVLTMVAGKVLYERGEFYIGEDPERIYAEANRIIRGMK</sequence>
<dbReference type="InterPro" id="IPR011059">
    <property type="entry name" value="Metal-dep_hydrolase_composite"/>
</dbReference>